<dbReference type="InterPro" id="IPR037682">
    <property type="entry name" value="TonB_C"/>
</dbReference>
<dbReference type="Proteomes" id="UP000290013">
    <property type="component" value="Chromosome"/>
</dbReference>
<dbReference type="GO" id="GO:0055085">
    <property type="term" value="P:transmembrane transport"/>
    <property type="evidence" value="ECO:0007669"/>
    <property type="project" value="InterPro"/>
</dbReference>
<organism evidence="2 3">
    <name type="scientific">Chryseobacterium taihuense</name>
    <dbReference type="NCBI Taxonomy" id="1141221"/>
    <lineage>
        <taxon>Bacteria</taxon>
        <taxon>Pseudomonadati</taxon>
        <taxon>Bacteroidota</taxon>
        <taxon>Flavobacteriia</taxon>
        <taxon>Flavobacteriales</taxon>
        <taxon>Weeksellaceae</taxon>
        <taxon>Chryseobacterium group</taxon>
        <taxon>Chryseobacterium</taxon>
    </lineage>
</organism>
<dbReference type="EMBL" id="LR215974">
    <property type="protein sequence ID" value="VFB04046.1"/>
    <property type="molecule type" value="Genomic_DNA"/>
</dbReference>
<proteinExistence type="predicted"/>
<gene>
    <name evidence="2" type="ORF">NCTC12078_02069</name>
</gene>
<dbReference type="Pfam" id="PF03544">
    <property type="entry name" value="TonB_C"/>
    <property type="match status" value="1"/>
</dbReference>
<protein>
    <submittedName>
        <fullName evidence="2">Gram-negative bacterial tonB protein</fullName>
    </submittedName>
</protein>
<dbReference type="AlphaFoldDB" id="A0A4U8WEJ2"/>
<name>A0A4U8WEJ2_9FLAO</name>
<reference evidence="2 3" key="1">
    <citation type="submission" date="2019-02" db="EMBL/GenBank/DDBJ databases">
        <authorList>
            <consortium name="Pathogen Informatics"/>
        </authorList>
    </citation>
    <scope>NUCLEOTIDE SEQUENCE [LARGE SCALE GENOMIC DNA]</scope>
    <source>
        <strain evidence="2 3">3012STDY6944375</strain>
    </source>
</reference>
<evidence type="ECO:0000313" key="3">
    <source>
        <dbReference type="Proteomes" id="UP000290013"/>
    </source>
</evidence>
<dbReference type="Gene3D" id="3.30.1150.10">
    <property type="match status" value="1"/>
</dbReference>
<feature type="domain" description="TonB C-terminal" evidence="1">
    <location>
        <begin position="57"/>
        <end position="123"/>
    </location>
</feature>
<dbReference type="RefSeq" id="WP_165450392.1">
    <property type="nucleotide sequence ID" value="NZ_LR215974.1"/>
</dbReference>
<evidence type="ECO:0000313" key="2">
    <source>
        <dbReference type="EMBL" id="VFB04046.1"/>
    </source>
</evidence>
<dbReference type="SUPFAM" id="SSF74653">
    <property type="entry name" value="TolA/TonB C-terminal domain"/>
    <property type="match status" value="1"/>
</dbReference>
<accession>A0A4U8WEJ2</accession>
<sequence>MICFLLGFKSYSQETRVDSEIPIAYKSAEFPGGDRAFSKEFLKMIHAYIDLGLYAVNGTFVFTFDVNENGKVINLEVLPKVKNSDMFIEDMQFAIKKVKKKWKPAVRNGRPVLSQKIISINFTSDHFDHGD</sequence>
<evidence type="ECO:0000259" key="1">
    <source>
        <dbReference type="Pfam" id="PF03544"/>
    </source>
</evidence>
<dbReference type="KEGG" id="ctai:NCTC12078_02069"/>